<accession>A0A4C1YD83</accession>
<evidence type="ECO:0000313" key="2">
    <source>
        <dbReference type="EMBL" id="GBP74341.1"/>
    </source>
</evidence>
<sequence>MFAPEAPGQQYNKGLTCVIPTLSGHNRREKSYLAGTRGRSMGTRRAGIKGDSDVDGITFAANDSARNALHLVYRQGGARRSAGASESPFITALSGDRRPSPADGRFIFIAVKNPECFHVRPSSAPR</sequence>
<proteinExistence type="predicted"/>
<evidence type="ECO:0000256" key="1">
    <source>
        <dbReference type="SAM" id="MobiDB-lite"/>
    </source>
</evidence>
<keyword evidence="3" id="KW-1185">Reference proteome</keyword>
<gene>
    <name evidence="2" type="ORF">EVAR_84393_1</name>
</gene>
<reference evidence="2 3" key="1">
    <citation type="journal article" date="2019" name="Commun. Biol.">
        <title>The bagworm genome reveals a unique fibroin gene that provides high tensile strength.</title>
        <authorList>
            <person name="Kono N."/>
            <person name="Nakamura H."/>
            <person name="Ohtoshi R."/>
            <person name="Tomita M."/>
            <person name="Numata K."/>
            <person name="Arakawa K."/>
        </authorList>
    </citation>
    <scope>NUCLEOTIDE SEQUENCE [LARGE SCALE GENOMIC DNA]</scope>
</reference>
<organism evidence="2 3">
    <name type="scientific">Eumeta variegata</name>
    <name type="common">Bagworm moth</name>
    <name type="synonym">Eumeta japonica</name>
    <dbReference type="NCBI Taxonomy" id="151549"/>
    <lineage>
        <taxon>Eukaryota</taxon>
        <taxon>Metazoa</taxon>
        <taxon>Ecdysozoa</taxon>
        <taxon>Arthropoda</taxon>
        <taxon>Hexapoda</taxon>
        <taxon>Insecta</taxon>
        <taxon>Pterygota</taxon>
        <taxon>Neoptera</taxon>
        <taxon>Endopterygota</taxon>
        <taxon>Lepidoptera</taxon>
        <taxon>Glossata</taxon>
        <taxon>Ditrysia</taxon>
        <taxon>Tineoidea</taxon>
        <taxon>Psychidae</taxon>
        <taxon>Oiketicinae</taxon>
        <taxon>Eumeta</taxon>
    </lineage>
</organism>
<dbReference type="AlphaFoldDB" id="A0A4C1YD83"/>
<comment type="caution">
    <text evidence="2">The sequence shown here is derived from an EMBL/GenBank/DDBJ whole genome shotgun (WGS) entry which is preliminary data.</text>
</comment>
<dbReference type="EMBL" id="BGZK01001204">
    <property type="protein sequence ID" value="GBP74341.1"/>
    <property type="molecule type" value="Genomic_DNA"/>
</dbReference>
<protein>
    <submittedName>
        <fullName evidence="2">Uncharacterized protein</fullName>
    </submittedName>
</protein>
<dbReference type="Proteomes" id="UP000299102">
    <property type="component" value="Unassembled WGS sequence"/>
</dbReference>
<evidence type="ECO:0000313" key="3">
    <source>
        <dbReference type="Proteomes" id="UP000299102"/>
    </source>
</evidence>
<feature type="region of interest" description="Disordered" evidence="1">
    <location>
        <begin position="28"/>
        <end position="47"/>
    </location>
</feature>
<name>A0A4C1YD83_EUMVA</name>